<keyword evidence="5 6" id="KW-0472">Membrane</keyword>
<feature type="transmembrane region" description="Helical" evidence="6">
    <location>
        <begin position="391"/>
        <end position="417"/>
    </location>
</feature>
<evidence type="ECO:0000259" key="7">
    <source>
        <dbReference type="Pfam" id="PF01490"/>
    </source>
</evidence>
<dbReference type="EMBL" id="HG937691">
    <property type="protein sequence ID" value="CDP33669.1"/>
    <property type="molecule type" value="Genomic_DNA"/>
</dbReference>
<name>A0A060SYU6_BLAAD</name>
<dbReference type="PhylomeDB" id="A0A060SYU6"/>
<evidence type="ECO:0000256" key="5">
    <source>
        <dbReference type="ARBA" id="ARBA00023136"/>
    </source>
</evidence>
<feature type="transmembrane region" description="Helical" evidence="6">
    <location>
        <begin position="350"/>
        <end position="371"/>
    </location>
</feature>
<dbReference type="InterPro" id="IPR013057">
    <property type="entry name" value="AA_transpt_TM"/>
</dbReference>
<evidence type="ECO:0000256" key="6">
    <source>
        <dbReference type="SAM" id="Phobius"/>
    </source>
</evidence>
<sequence>MTNIIKKLADENAEAFRNEAHVNSAEEDYSSVPLEEFLHCAKIQRDIESRLDTKGTNDTAIPFVGFFNFLKDKHAQRNNSQAAIEGSEEKKTGAVGEVAEVEDGTMVELENANRLVRNASWITVFYLITTDILGPTSAPYAISQLGFVPGTLLYVLFGICAAYTGWIVYKAFLALDSVQYPLRAYGDVFGRLYGKKAQMFVDGMQALQLVCNVAVIILGNGQGLYQIAKGKVCSAVLIVIWALAGMIVGQIRSLQRFGFLSNLAIWMNLFVCFATMGVVAHTGVNYDAALTQNGIEKGPIITKAVISGSGEHFSLQLQAAMNIVYAYGGAMVFVNFMAEMRRPMDFIKGMALAQATIFSCYLLYGLFVYAYQGQFTVNPGNQGINPYGWQTALNVISLVSSLIAAALYGNVGIKTIYNSFFKKALHLPALETRPGRIAWIISVIIYWALSYVIASAIPQFSTLTSLVGAVCILQFTYTFPPLIALGLDMQTSAIKADQPYDPVTKQTARVDSWKNMSRWTRSFKDKWAKNVFHIVFFLAAAATCVLGIYASAVEIKSAYSGDNRTAFSCRPLI</sequence>
<gene>
    <name evidence="8" type="ORF">GNLVRS02_ARAD1A14564g</name>
</gene>
<reference evidence="8" key="2">
    <citation type="submission" date="2014-06" db="EMBL/GenBank/DDBJ databases">
        <title>The complete genome of Blastobotrys (Arxula) adeninivorans LS3 - a yeast of biotechnological interest.</title>
        <authorList>
            <person name="Kunze G."/>
            <person name="Gaillardin C."/>
            <person name="Czernicka M."/>
            <person name="Durrens P."/>
            <person name="Martin T."/>
            <person name="Boer E."/>
            <person name="Gabaldon T."/>
            <person name="Cruz J."/>
            <person name="Talla E."/>
            <person name="Marck C."/>
            <person name="Goffeau A."/>
            <person name="Barbe V."/>
            <person name="Baret P."/>
            <person name="Baronian K."/>
            <person name="Beier S."/>
            <person name="Bleykasten C."/>
            <person name="Bode R."/>
            <person name="Casaregola S."/>
            <person name="Despons L."/>
            <person name="Fairhead C."/>
            <person name="Giersberg M."/>
            <person name="Gierski P."/>
            <person name="Hahnel U."/>
            <person name="Hartmann A."/>
            <person name="Jankowska D."/>
            <person name="Jubin C."/>
            <person name="Jung P."/>
            <person name="Lafontaine I."/>
            <person name="Leh-Louis V."/>
            <person name="Lemaire M."/>
            <person name="Marcet-Houben M."/>
            <person name="Mascher M."/>
            <person name="Morel G."/>
            <person name="Richard G.-F."/>
            <person name="Riechen J."/>
            <person name="Sacerdot C."/>
            <person name="Sarkar A."/>
            <person name="Savel G."/>
            <person name="Schacherer J."/>
            <person name="Sherman D."/>
            <person name="Straub M.-L."/>
            <person name="Stein N."/>
            <person name="Thierry A."/>
            <person name="Trautwein-Schult A."/>
            <person name="Westhof E."/>
            <person name="Worch S."/>
            <person name="Dujon B."/>
            <person name="Souciet J.-L."/>
            <person name="Wincker P."/>
            <person name="Scholz U."/>
            <person name="Neuveglise N."/>
        </authorList>
    </citation>
    <scope>NUCLEOTIDE SEQUENCE</scope>
    <source>
        <strain evidence="8">LS3</strain>
    </source>
</reference>
<proteinExistence type="inferred from homology"/>
<evidence type="ECO:0000313" key="8">
    <source>
        <dbReference type="EMBL" id="CDP33669.1"/>
    </source>
</evidence>
<reference evidence="8" key="1">
    <citation type="submission" date="2014-02" db="EMBL/GenBank/DDBJ databases">
        <authorList>
            <person name="Genoscope - CEA"/>
        </authorList>
    </citation>
    <scope>NUCLEOTIDE SEQUENCE</scope>
    <source>
        <strain evidence="8">LS3</strain>
    </source>
</reference>
<evidence type="ECO:0000256" key="3">
    <source>
        <dbReference type="ARBA" id="ARBA00022692"/>
    </source>
</evidence>
<dbReference type="PANTHER" id="PTHR22950:SF461">
    <property type="entry name" value="AMINO ACID TRANSPORTER TRANSMEMBRANE DOMAIN-CONTAINING PROTEIN"/>
    <property type="match status" value="1"/>
</dbReference>
<evidence type="ECO:0000256" key="4">
    <source>
        <dbReference type="ARBA" id="ARBA00022989"/>
    </source>
</evidence>
<feature type="transmembrane region" description="Helical" evidence="6">
    <location>
        <begin position="463"/>
        <end position="485"/>
    </location>
</feature>
<dbReference type="PANTHER" id="PTHR22950">
    <property type="entry name" value="AMINO ACID TRANSPORTER"/>
    <property type="match status" value="1"/>
</dbReference>
<evidence type="ECO:0000256" key="1">
    <source>
        <dbReference type="ARBA" id="ARBA00004141"/>
    </source>
</evidence>
<comment type="subcellular location">
    <subcellularLocation>
        <location evidence="1">Membrane</location>
        <topology evidence="1">Multi-pass membrane protein</topology>
    </subcellularLocation>
</comment>
<feature type="transmembrane region" description="Helical" evidence="6">
    <location>
        <begin position="154"/>
        <end position="175"/>
    </location>
</feature>
<protein>
    <submittedName>
        <fullName evidence="8">ARAD1A14564p</fullName>
    </submittedName>
</protein>
<dbReference type="Pfam" id="PF01490">
    <property type="entry name" value="Aa_trans"/>
    <property type="match status" value="1"/>
</dbReference>
<feature type="transmembrane region" description="Helical" evidence="6">
    <location>
        <begin position="531"/>
        <end position="552"/>
    </location>
</feature>
<organism evidence="8">
    <name type="scientific">Blastobotrys adeninivorans</name>
    <name type="common">Yeast</name>
    <name type="synonym">Arxula adeninivorans</name>
    <dbReference type="NCBI Taxonomy" id="409370"/>
    <lineage>
        <taxon>Eukaryota</taxon>
        <taxon>Fungi</taxon>
        <taxon>Dikarya</taxon>
        <taxon>Ascomycota</taxon>
        <taxon>Saccharomycotina</taxon>
        <taxon>Dipodascomycetes</taxon>
        <taxon>Dipodascales</taxon>
        <taxon>Trichomonascaceae</taxon>
        <taxon>Blastobotrys</taxon>
    </lineage>
</organism>
<keyword evidence="3 6" id="KW-0812">Transmembrane</keyword>
<dbReference type="AlphaFoldDB" id="A0A060SYU6"/>
<dbReference type="GO" id="GO:0016020">
    <property type="term" value="C:membrane"/>
    <property type="evidence" value="ECO:0007669"/>
    <property type="project" value="UniProtKB-SubCell"/>
</dbReference>
<dbReference type="GO" id="GO:0015179">
    <property type="term" value="F:L-amino acid transmembrane transporter activity"/>
    <property type="evidence" value="ECO:0007669"/>
    <property type="project" value="TreeGrafter"/>
</dbReference>
<feature type="domain" description="Amino acid transporter transmembrane" evidence="7">
    <location>
        <begin position="118"/>
        <end position="485"/>
    </location>
</feature>
<feature type="transmembrane region" description="Helical" evidence="6">
    <location>
        <begin position="206"/>
        <end position="228"/>
    </location>
</feature>
<accession>A0A060SYU6</accession>
<keyword evidence="4 6" id="KW-1133">Transmembrane helix</keyword>
<feature type="transmembrane region" description="Helical" evidence="6">
    <location>
        <begin position="263"/>
        <end position="284"/>
    </location>
</feature>
<feature type="transmembrane region" description="Helical" evidence="6">
    <location>
        <begin position="121"/>
        <end position="142"/>
    </location>
</feature>
<comment type="similarity">
    <text evidence="2">Belongs to the amino acid/polyamine transporter 2 family.</text>
</comment>
<evidence type="ECO:0000256" key="2">
    <source>
        <dbReference type="ARBA" id="ARBA00008066"/>
    </source>
</evidence>
<feature type="transmembrane region" description="Helical" evidence="6">
    <location>
        <begin position="319"/>
        <end position="338"/>
    </location>
</feature>
<feature type="transmembrane region" description="Helical" evidence="6">
    <location>
        <begin position="234"/>
        <end position="251"/>
    </location>
</feature>
<feature type="transmembrane region" description="Helical" evidence="6">
    <location>
        <begin position="437"/>
        <end position="457"/>
    </location>
</feature>